<dbReference type="HOGENOM" id="CLU_029631_3_1_7"/>
<feature type="transmembrane region" description="Helical" evidence="14">
    <location>
        <begin position="130"/>
        <end position="151"/>
    </location>
</feature>
<dbReference type="Proteomes" id="UP000011724">
    <property type="component" value="Chromosome"/>
</dbReference>
<dbReference type="KEGG" id="dpi:BN4_11894"/>
<evidence type="ECO:0000256" key="3">
    <source>
        <dbReference type="ARBA" id="ARBA00012292"/>
    </source>
</evidence>
<comment type="subcellular location">
    <subcellularLocation>
        <location evidence="1">Cell membrane</location>
        <topology evidence="1">Multi-pass membrane protein</topology>
    </subcellularLocation>
</comment>
<evidence type="ECO:0000256" key="6">
    <source>
        <dbReference type="ARBA" id="ARBA00022692"/>
    </source>
</evidence>
<feature type="transmembrane region" description="Helical" evidence="14">
    <location>
        <begin position="77"/>
        <end position="99"/>
    </location>
</feature>
<evidence type="ECO:0000256" key="7">
    <source>
        <dbReference type="ARBA" id="ARBA00022989"/>
    </source>
</evidence>
<keyword evidence="16" id="KW-1185">Reference proteome</keyword>
<organism evidence="15 16">
    <name type="scientific">Pseudodesulfovibrio piezophilus (strain DSM 21447 / JCM 15486 / C1TLV30)</name>
    <name type="common">Desulfovibrio piezophilus</name>
    <dbReference type="NCBI Taxonomy" id="1322246"/>
    <lineage>
        <taxon>Bacteria</taxon>
        <taxon>Pseudomonadati</taxon>
        <taxon>Thermodesulfobacteriota</taxon>
        <taxon>Desulfovibrionia</taxon>
        <taxon>Desulfovibrionales</taxon>
        <taxon>Desulfovibrionaceae</taxon>
    </lineage>
</organism>
<feature type="transmembrane region" description="Helical" evidence="14">
    <location>
        <begin position="255"/>
        <end position="272"/>
    </location>
</feature>
<reference evidence="16" key="2">
    <citation type="journal article" date="2013" name="Stand. Genomic Sci.">
        <title>Complete genome sequence of Desulfocapsa sulfexigens, a marine deltaproteobacterium specialized in disproportionating inorganic sulfur compounds.</title>
        <authorList>
            <person name="Finster K.W."/>
            <person name="Kjeldsen K.U."/>
            <person name="Kube M."/>
            <person name="Reinhardt R."/>
            <person name="Mussmann M."/>
            <person name="Amann R."/>
            <person name="Schreiber L."/>
        </authorList>
    </citation>
    <scope>NUCLEOTIDE SEQUENCE [LARGE SCALE GENOMIC DNA]</scope>
    <source>
        <strain evidence="16">DSM 10523 / SB164P1</strain>
    </source>
</reference>
<feature type="transmembrane region" description="Helical" evidence="14">
    <location>
        <begin position="205"/>
        <end position="224"/>
    </location>
</feature>
<evidence type="ECO:0000256" key="14">
    <source>
        <dbReference type="SAM" id="Phobius"/>
    </source>
</evidence>
<evidence type="ECO:0000313" key="15">
    <source>
        <dbReference type="EMBL" id="CCH49129.1"/>
    </source>
</evidence>
<keyword evidence="5 15" id="KW-0808">Transferase</keyword>
<dbReference type="PANTHER" id="PTHR43448">
    <property type="entry name" value="PROTOHEME IX FARNESYLTRANSFERASE, MITOCHONDRIAL"/>
    <property type="match status" value="1"/>
</dbReference>
<dbReference type="Gene3D" id="1.10.357.140">
    <property type="entry name" value="UbiA prenyltransferase"/>
    <property type="match status" value="1"/>
</dbReference>
<keyword evidence="4" id="KW-1003">Cell membrane</keyword>
<evidence type="ECO:0000256" key="5">
    <source>
        <dbReference type="ARBA" id="ARBA00022679"/>
    </source>
</evidence>
<name>M1WQR5_PSEP2</name>
<dbReference type="OrthoDB" id="9814417at2"/>
<accession>M1WQR5</accession>
<dbReference type="InterPro" id="IPR000537">
    <property type="entry name" value="UbiA_prenyltransferase"/>
</dbReference>
<dbReference type="eggNOG" id="COG0109">
    <property type="taxonomic scope" value="Bacteria"/>
</dbReference>
<evidence type="ECO:0000256" key="11">
    <source>
        <dbReference type="ARBA" id="ARBA00040810"/>
    </source>
</evidence>
<keyword evidence="6 14" id="KW-0812">Transmembrane</keyword>
<sequence>MREMLDLFRPRVSLAVAGGAMFGAFYYGPPHDGMGLVSAFGAGVLCAGCSALNQVQERRRDRLMLRTRNRPVASGHVSPRTGLLLSLLLFQVGLVLFFVAGGWTLLGLGVSVPIIYNGLYTPLKPKTPMALLVGAVSGALPPLTGWVGAGGSLVDPTILGVTMIFYLWQVPHFWLLHEKHREDYERAGFATLHSRLSEGMYRPMLALWVAAYFLGLGCLVAMAGMAAWNWLVPPVIVLGGGWALMSVLGNHRQRAATAVYASLPFTLAALLIQSY</sequence>
<dbReference type="BioCyc" id="DPIE1322246:BN4_RS09500-MONOMER"/>
<dbReference type="GO" id="GO:0006783">
    <property type="term" value="P:heme biosynthetic process"/>
    <property type="evidence" value="ECO:0007669"/>
    <property type="project" value="UniProtKB-KW"/>
</dbReference>
<dbReference type="Pfam" id="PF01040">
    <property type="entry name" value="UbiA"/>
    <property type="match status" value="1"/>
</dbReference>
<protein>
    <recommendedName>
        <fullName evidence="11">Protoheme IX farnesyltransferase</fullName>
        <ecNumber evidence="3">2.5.1.141</ecNumber>
    </recommendedName>
    <alternativeName>
        <fullName evidence="12">Heme B farnesyltransferase</fullName>
    </alternativeName>
    <alternativeName>
        <fullName evidence="10">Heme O synthase</fullName>
    </alternativeName>
</protein>
<comment type="catalytic activity">
    <reaction evidence="13">
        <text>heme b + (2E,6E)-farnesyl diphosphate + H2O = Fe(II)-heme o + diphosphate</text>
        <dbReference type="Rhea" id="RHEA:28070"/>
        <dbReference type="ChEBI" id="CHEBI:15377"/>
        <dbReference type="ChEBI" id="CHEBI:33019"/>
        <dbReference type="ChEBI" id="CHEBI:60344"/>
        <dbReference type="ChEBI" id="CHEBI:60530"/>
        <dbReference type="ChEBI" id="CHEBI:175763"/>
        <dbReference type="EC" id="2.5.1.141"/>
    </reaction>
</comment>
<evidence type="ECO:0000256" key="12">
    <source>
        <dbReference type="ARBA" id="ARBA00042475"/>
    </source>
</evidence>
<feature type="transmembrane region" description="Helical" evidence="14">
    <location>
        <begin position="34"/>
        <end position="56"/>
    </location>
</feature>
<dbReference type="EMBL" id="FO203427">
    <property type="protein sequence ID" value="CCH49129.1"/>
    <property type="molecule type" value="Genomic_DNA"/>
</dbReference>
<feature type="transmembrane region" description="Helical" evidence="14">
    <location>
        <begin position="105"/>
        <end position="123"/>
    </location>
</feature>
<dbReference type="InterPro" id="IPR006369">
    <property type="entry name" value="Protohaem_IX_farnesylTrfase"/>
</dbReference>
<dbReference type="EC" id="2.5.1.141" evidence="3"/>
<proteinExistence type="predicted"/>
<reference evidence="15 16" key="1">
    <citation type="journal article" date="2013" name="PLoS ONE">
        <title>The first genomic and proteomic characterization of a deep-sea sulfate reducer: insights into the piezophilic lifestyle of Desulfovibrio piezophilus.</title>
        <authorList>
            <person name="Pradel N."/>
            <person name="Ji B."/>
            <person name="Gimenez G."/>
            <person name="Talla E."/>
            <person name="Lenoble P."/>
            <person name="Garel M."/>
            <person name="Tamburini C."/>
            <person name="Fourquet P."/>
            <person name="Lebrun R."/>
            <person name="Bertin P."/>
            <person name="Denis Y."/>
            <person name="Pophillat M."/>
            <person name="Barbe V."/>
            <person name="Ollivier B."/>
            <person name="Dolla A."/>
        </authorList>
    </citation>
    <scope>NUCLEOTIDE SEQUENCE [LARGE SCALE GENOMIC DNA]</scope>
    <source>
        <strain evidence="16">DSM 10523 / SB164P1</strain>
    </source>
</reference>
<evidence type="ECO:0000256" key="9">
    <source>
        <dbReference type="ARBA" id="ARBA00023136"/>
    </source>
</evidence>
<gene>
    <name evidence="15" type="ordered locus">BN4_11894</name>
</gene>
<evidence type="ECO:0000256" key="8">
    <source>
        <dbReference type="ARBA" id="ARBA00023133"/>
    </source>
</evidence>
<feature type="transmembrane region" description="Helical" evidence="14">
    <location>
        <begin position="12"/>
        <end position="28"/>
    </location>
</feature>
<keyword evidence="7 14" id="KW-1133">Transmembrane helix</keyword>
<evidence type="ECO:0000256" key="4">
    <source>
        <dbReference type="ARBA" id="ARBA00022475"/>
    </source>
</evidence>
<dbReference type="AlphaFoldDB" id="M1WQR5"/>
<keyword evidence="9 14" id="KW-0472">Membrane</keyword>
<dbReference type="GO" id="GO:0005886">
    <property type="term" value="C:plasma membrane"/>
    <property type="evidence" value="ECO:0007669"/>
    <property type="project" value="UniProtKB-SubCell"/>
</dbReference>
<evidence type="ECO:0000313" key="16">
    <source>
        <dbReference type="Proteomes" id="UP000011724"/>
    </source>
</evidence>
<keyword evidence="8" id="KW-0350">Heme biosynthesis</keyword>
<evidence type="ECO:0000256" key="1">
    <source>
        <dbReference type="ARBA" id="ARBA00004651"/>
    </source>
</evidence>
<comment type="pathway">
    <text evidence="2">Porphyrin-containing compound metabolism; heme O biosynthesis; heme O from protoheme: step 1/1.</text>
</comment>
<evidence type="ECO:0000256" key="10">
    <source>
        <dbReference type="ARBA" id="ARBA00030253"/>
    </source>
</evidence>
<evidence type="ECO:0000256" key="13">
    <source>
        <dbReference type="ARBA" id="ARBA00047690"/>
    </source>
</evidence>
<feature type="transmembrane region" description="Helical" evidence="14">
    <location>
        <begin position="230"/>
        <end position="248"/>
    </location>
</feature>
<dbReference type="GO" id="GO:0008495">
    <property type="term" value="F:protoheme IX farnesyltransferase activity"/>
    <property type="evidence" value="ECO:0007669"/>
    <property type="project" value="UniProtKB-EC"/>
</dbReference>
<evidence type="ECO:0000256" key="2">
    <source>
        <dbReference type="ARBA" id="ARBA00004919"/>
    </source>
</evidence>
<dbReference type="PANTHER" id="PTHR43448:SF7">
    <property type="entry name" value="4-HYDROXYBENZOATE SOLANESYLTRANSFERASE"/>
    <property type="match status" value="1"/>
</dbReference>
<dbReference type="STRING" id="1322246.BN4_11894"/>
<dbReference type="PATRIC" id="fig|879567.3.peg.2003"/>
<dbReference type="InterPro" id="IPR044878">
    <property type="entry name" value="UbiA_sf"/>
</dbReference>
<feature type="transmembrane region" description="Helical" evidence="14">
    <location>
        <begin position="157"/>
        <end position="176"/>
    </location>
</feature>